<evidence type="ECO:0000313" key="2">
    <source>
        <dbReference type="Proteomes" id="UP000264719"/>
    </source>
</evidence>
<dbReference type="Proteomes" id="UP000264719">
    <property type="component" value="Unassembled WGS sequence"/>
</dbReference>
<protein>
    <submittedName>
        <fullName evidence="1">VWA domain-containing protein</fullName>
    </submittedName>
</protein>
<evidence type="ECO:0000313" key="1">
    <source>
        <dbReference type="EMBL" id="HAR54510.1"/>
    </source>
</evidence>
<accession>A0A348WIZ8</accession>
<feature type="non-terminal residue" evidence="1">
    <location>
        <position position="1"/>
    </location>
</feature>
<comment type="caution">
    <text evidence="1">The sequence shown here is derived from an EMBL/GenBank/DDBJ whole genome shotgun (WGS) entry which is preliminary data.</text>
</comment>
<gene>
    <name evidence="1" type="ORF">DCS45_21940</name>
</gene>
<organism evidence="1 2">
    <name type="scientific">Roseovarius nubinhibens</name>
    <dbReference type="NCBI Taxonomy" id="314263"/>
    <lineage>
        <taxon>Bacteria</taxon>
        <taxon>Pseudomonadati</taxon>
        <taxon>Pseudomonadota</taxon>
        <taxon>Alphaproteobacteria</taxon>
        <taxon>Rhodobacterales</taxon>
        <taxon>Roseobacteraceae</taxon>
        <taxon>Roseovarius</taxon>
    </lineage>
</organism>
<proteinExistence type="predicted"/>
<sequence length="52" mass="6170">REQWPANLWINPVPERHWGYTQSIAMISEIFDGRMVPMTLEGLDRGMRTLLR</sequence>
<dbReference type="EMBL" id="DMVW01000209">
    <property type="protein sequence ID" value="HAR54510.1"/>
    <property type="molecule type" value="Genomic_DNA"/>
</dbReference>
<dbReference type="AlphaFoldDB" id="A0A348WIZ8"/>
<name>A0A348WIZ8_9RHOB</name>
<reference evidence="1 2" key="1">
    <citation type="journal article" date="2018" name="Nat. Biotechnol.">
        <title>A standardized bacterial taxonomy based on genome phylogeny substantially revises the tree of life.</title>
        <authorList>
            <person name="Parks D.H."/>
            <person name="Chuvochina M."/>
            <person name="Waite D.W."/>
            <person name="Rinke C."/>
            <person name="Skarshewski A."/>
            <person name="Chaumeil P.A."/>
            <person name="Hugenholtz P."/>
        </authorList>
    </citation>
    <scope>NUCLEOTIDE SEQUENCE [LARGE SCALE GENOMIC DNA]</scope>
    <source>
        <strain evidence="1">UBA9169</strain>
    </source>
</reference>